<feature type="region of interest" description="Disordered" evidence="1">
    <location>
        <begin position="103"/>
        <end position="179"/>
    </location>
</feature>
<proteinExistence type="predicted"/>
<evidence type="ECO:0000313" key="2">
    <source>
        <dbReference type="EMBL" id="KAJ3444670.1"/>
    </source>
</evidence>
<feature type="compositionally biased region" description="Low complexity" evidence="1">
    <location>
        <begin position="107"/>
        <end position="123"/>
    </location>
</feature>
<feature type="compositionally biased region" description="Polar residues" evidence="1">
    <location>
        <begin position="131"/>
        <end position="150"/>
    </location>
</feature>
<feature type="compositionally biased region" description="Polar residues" evidence="1">
    <location>
        <begin position="729"/>
        <end position="743"/>
    </location>
</feature>
<feature type="region of interest" description="Disordered" evidence="1">
    <location>
        <begin position="677"/>
        <end position="782"/>
    </location>
</feature>
<feature type="compositionally biased region" description="Low complexity" evidence="1">
    <location>
        <begin position="502"/>
        <end position="516"/>
    </location>
</feature>
<feature type="compositionally biased region" description="Polar residues" evidence="1">
    <location>
        <begin position="157"/>
        <end position="179"/>
    </location>
</feature>
<feature type="region of interest" description="Disordered" evidence="1">
    <location>
        <begin position="499"/>
        <end position="529"/>
    </location>
</feature>
<protein>
    <submittedName>
        <fullName evidence="2">Uncharacterized protein</fullName>
    </submittedName>
</protein>
<feature type="compositionally biased region" description="Basic residues" evidence="1">
    <location>
        <begin position="517"/>
        <end position="526"/>
    </location>
</feature>
<organism evidence="2 3">
    <name type="scientific">Anaeramoeba flamelloides</name>
    <dbReference type="NCBI Taxonomy" id="1746091"/>
    <lineage>
        <taxon>Eukaryota</taxon>
        <taxon>Metamonada</taxon>
        <taxon>Anaeramoebidae</taxon>
        <taxon>Anaeramoeba</taxon>
    </lineage>
</organism>
<feature type="compositionally biased region" description="Basic residues" evidence="1">
    <location>
        <begin position="744"/>
        <end position="767"/>
    </location>
</feature>
<dbReference type="AlphaFoldDB" id="A0AAV7ZXK7"/>
<dbReference type="Proteomes" id="UP001146793">
    <property type="component" value="Unassembled WGS sequence"/>
</dbReference>
<gene>
    <name evidence="2" type="ORF">M0812_10528</name>
</gene>
<reference evidence="2" key="1">
    <citation type="submission" date="2022-08" db="EMBL/GenBank/DDBJ databases">
        <title>Novel sulphate-reducing endosymbionts in the free-living metamonad Anaeramoeba.</title>
        <authorList>
            <person name="Jerlstrom-Hultqvist J."/>
            <person name="Cepicka I."/>
            <person name="Gallot-Lavallee L."/>
            <person name="Salas-Leiva D."/>
            <person name="Curtis B.A."/>
            <person name="Zahonova K."/>
            <person name="Pipaliya S."/>
            <person name="Dacks J."/>
            <person name="Roger A.J."/>
        </authorList>
    </citation>
    <scope>NUCLEOTIDE SEQUENCE</scope>
    <source>
        <strain evidence="2">Busselton2</strain>
    </source>
</reference>
<evidence type="ECO:0000256" key="1">
    <source>
        <dbReference type="SAM" id="MobiDB-lite"/>
    </source>
</evidence>
<dbReference type="EMBL" id="JANTQA010000023">
    <property type="protein sequence ID" value="KAJ3444670.1"/>
    <property type="molecule type" value="Genomic_DNA"/>
</dbReference>
<sequence>MKIEKLQALHFAENKPNLDPTKLVIEALQKLNKASTREETIAQIIKTYPELWKCFLSVYSQKTALSSIGSFLFQLQNNNSFYFVDQNKKYQLKPNLKNFKFLDHQKNNSNNNNNNKNNDVKLNPNKKDFRQSANNHNSNLKTISNDTLLSSRDHNLEQSGNNTNQEKTIPNKDQNSNPNILKMDQLQTQLNAKTKDENTTNSSLYGESVLKALGIPSSKDEIIEKGIEMFPKLWKNYTSAYSKNVAKLNNNNNNQYERKEGNHTSNIETKQMGLAIKAELIKQNTSLPTNFENNTKNHDTNNISNIDNRINYTSINKSNTQNNVSHTINMVNIPNTTTHPNTKNIKNNGRLTNLRNTTNNWTPRNTRNSKKIQHPPQLLDNKNLVNNLKKQTKKEKVKLNSNAKKRKILNQLIDERMGSREKGWIYGKSIIKALGRPCSRSEIIDKGKDLFSILWSCYHDTYSNLSEAESFFGRILIPSNIKSHGVNLKDGLYFIHEKQDHNNGNNNNNNNNNNNYKMKKNKKKTKEKSYVIKTKLPASEKKRRTSKRLKNKKKIVKFSEKDPKITQTQNKPVKQEHQTNSILKEAILNNINNNNNQQKQDNKIIKENTNKILQTNIQDRNLNQTIIENLNINRNENETINTSNQTSFKKQLVTKYFNNQQIINPTEINRLYNDSVPNNQKNNSTNQINTNTKENHVNNNKQNEEFNQKFPKNTVGNFPNEERKRTHLHFNSQPLEEQSQQKTIKSKKYNSQITKKRRRNKKRKKYRSSSCKRNYHKPTNSPYSIIYSDKNIIILEEEDDDDSDEEVAHEDIYKNWILNAYQTLFQLNLKPKTYKNIFNEISRGNQTIIHQLNNINRDSEKKKLSILQLLLQINPIDK</sequence>
<evidence type="ECO:0000313" key="3">
    <source>
        <dbReference type="Proteomes" id="UP001146793"/>
    </source>
</evidence>
<feature type="compositionally biased region" description="Low complexity" evidence="1">
    <location>
        <begin position="678"/>
        <end position="701"/>
    </location>
</feature>
<comment type="caution">
    <text evidence="2">The sequence shown here is derived from an EMBL/GenBank/DDBJ whole genome shotgun (WGS) entry which is preliminary data.</text>
</comment>
<name>A0AAV7ZXK7_9EUKA</name>
<accession>A0AAV7ZXK7</accession>